<name>X1L2G7_9ZZZZ</name>
<dbReference type="InterPro" id="IPR003495">
    <property type="entry name" value="CobW/HypB/UreG_nucleotide-bd"/>
</dbReference>
<dbReference type="PANTHER" id="PTHR13748:SF62">
    <property type="entry name" value="COBW DOMAIN-CONTAINING PROTEIN"/>
    <property type="match status" value="1"/>
</dbReference>
<organism evidence="2">
    <name type="scientific">marine sediment metagenome</name>
    <dbReference type="NCBI Taxonomy" id="412755"/>
    <lineage>
        <taxon>unclassified sequences</taxon>
        <taxon>metagenomes</taxon>
        <taxon>ecological metagenomes</taxon>
    </lineage>
</organism>
<dbReference type="Pfam" id="PF02492">
    <property type="entry name" value="cobW"/>
    <property type="match status" value="1"/>
</dbReference>
<dbReference type="SUPFAM" id="SSF52540">
    <property type="entry name" value="P-loop containing nucleoside triphosphate hydrolases"/>
    <property type="match status" value="1"/>
</dbReference>
<comment type="caution">
    <text evidence="2">The sequence shown here is derived from an EMBL/GenBank/DDBJ whole genome shotgun (WGS) entry which is preliminary data.</text>
</comment>
<dbReference type="EMBL" id="BARV01005296">
    <property type="protein sequence ID" value="GAI13517.1"/>
    <property type="molecule type" value="Genomic_DNA"/>
</dbReference>
<sequence length="127" mass="13788">MLRLSRELAEDGKRKVALVVNEIGDIPVDGKIIEESGMRMKELGGGCICCEMASSFAKTIYALYKEFHPDHVLVEPTGVAVPNQVKITIKMASRDAKIFVGPAIVLFDATRPAELLDMGTLGQLVVT</sequence>
<dbReference type="Gene3D" id="3.40.50.300">
    <property type="entry name" value="P-loop containing nucleotide triphosphate hydrolases"/>
    <property type="match status" value="1"/>
</dbReference>
<evidence type="ECO:0000313" key="2">
    <source>
        <dbReference type="EMBL" id="GAI13517.1"/>
    </source>
</evidence>
<protein>
    <recommendedName>
        <fullName evidence="1">CobW/HypB/UreG nucleotide-binding domain-containing protein</fullName>
    </recommendedName>
</protein>
<dbReference type="AlphaFoldDB" id="X1L2G7"/>
<proteinExistence type="predicted"/>
<feature type="domain" description="CobW/HypB/UreG nucleotide-binding" evidence="1">
    <location>
        <begin position="8"/>
        <end position="111"/>
    </location>
</feature>
<gene>
    <name evidence="2" type="ORF">S06H3_11102</name>
</gene>
<dbReference type="PANTHER" id="PTHR13748">
    <property type="entry name" value="COBW-RELATED"/>
    <property type="match status" value="1"/>
</dbReference>
<reference evidence="2" key="1">
    <citation type="journal article" date="2014" name="Front. Microbiol.">
        <title>High frequency of phylogenetically diverse reductive dehalogenase-homologous genes in deep subseafloor sedimentary metagenomes.</title>
        <authorList>
            <person name="Kawai M."/>
            <person name="Futagami T."/>
            <person name="Toyoda A."/>
            <person name="Takaki Y."/>
            <person name="Nishi S."/>
            <person name="Hori S."/>
            <person name="Arai W."/>
            <person name="Tsubouchi T."/>
            <person name="Morono Y."/>
            <person name="Uchiyama I."/>
            <person name="Ito T."/>
            <person name="Fujiyama A."/>
            <person name="Inagaki F."/>
            <person name="Takami H."/>
        </authorList>
    </citation>
    <scope>NUCLEOTIDE SEQUENCE</scope>
    <source>
        <strain evidence="2">Expedition CK06-06</strain>
    </source>
</reference>
<evidence type="ECO:0000259" key="1">
    <source>
        <dbReference type="Pfam" id="PF02492"/>
    </source>
</evidence>
<dbReference type="InterPro" id="IPR027417">
    <property type="entry name" value="P-loop_NTPase"/>
</dbReference>
<dbReference type="InterPro" id="IPR051316">
    <property type="entry name" value="Zinc-reg_GTPase_activator"/>
</dbReference>
<accession>X1L2G7</accession>
<dbReference type="GO" id="GO:0005737">
    <property type="term" value="C:cytoplasm"/>
    <property type="evidence" value="ECO:0007669"/>
    <property type="project" value="TreeGrafter"/>
</dbReference>
<feature type="non-terminal residue" evidence="2">
    <location>
        <position position="127"/>
    </location>
</feature>